<sequence>MLMRQETWLQDGTMGELLVGKHVKYIITVEKRKDDFESVVMEHLRLNGAYWGLTTLDIMGKLAAVEQDEVISWVMQCQHESGGFGGNIGNDPHVLYTLSAIQVLALFDKIHVLDIDMVSNCILLHVTFIIVFELDIAGLQNEDGSFSGDIWGEVDTRFSYISILSLALLHRLDKVDVGKAVKYILSCKNVDGGFGCTPGAESHAGQIFCCVAALAITGSLHHVDKDLLGWWLCERQVKSGGLNGRPEKLPDVCYSCYIEISIDKSVLSFTDSHVVASQVCYSWWVLSSLIMIDRVHWIDKGKLVKFILDCQDKENGGISDRPDDAVDVFHTYFGVAGLSLLEYPGIKPIDPAYALPVDVVNQVMLGR</sequence>
<evidence type="ECO:0000256" key="7">
    <source>
        <dbReference type="ARBA" id="ARBA00047658"/>
    </source>
</evidence>
<organism evidence="12 13">
    <name type="scientific">Solanum bulbocastanum</name>
    <name type="common">Wild potato</name>
    <dbReference type="NCBI Taxonomy" id="147425"/>
    <lineage>
        <taxon>Eukaryota</taxon>
        <taxon>Viridiplantae</taxon>
        <taxon>Streptophyta</taxon>
        <taxon>Embryophyta</taxon>
        <taxon>Tracheophyta</taxon>
        <taxon>Spermatophyta</taxon>
        <taxon>Magnoliopsida</taxon>
        <taxon>eudicotyledons</taxon>
        <taxon>Gunneridae</taxon>
        <taxon>Pentapetalae</taxon>
        <taxon>asterids</taxon>
        <taxon>lamiids</taxon>
        <taxon>Solanales</taxon>
        <taxon>Solanaceae</taxon>
        <taxon>Solanoideae</taxon>
        <taxon>Solaneae</taxon>
        <taxon>Solanum</taxon>
    </lineage>
</organism>
<evidence type="ECO:0000256" key="4">
    <source>
        <dbReference type="ARBA" id="ARBA00022723"/>
    </source>
</evidence>
<reference evidence="12 13" key="1">
    <citation type="submission" date="2024-02" db="EMBL/GenBank/DDBJ databases">
        <title>de novo genome assembly of Solanum bulbocastanum strain 11H21.</title>
        <authorList>
            <person name="Hosaka A.J."/>
        </authorList>
    </citation>
    <scope>NUCLEOTIDE SEQUENCE [LARGE SCALE GENOMIC DNA]</scope>
    <source>
        <tissue evidence="12">Young leaves</tissue>
    </source>
</reference>
<comment type="subunit">
    <text evidence="9">Heterotrimer composed of the alpha subunit RGTA, the beta subunit RGTB and REP; within this trimer, RGTA and RGTB form the catalytic component, while REP mediates peptide substrate binding.</text>
</comment>
<dbReference type="Gene3D" id="1.50.10.20">
    <property type="match status" value="2"/>
</dbReference>
<feature type="domain" description="Prenyltransferase alpha-alpha toroid" evidence="11">
    <location>
        <begin position="18"/>
        <end position="259"/>
    </location>
</feature>
<keyword evidence="13" id="KW-1185">Reference proteome</keyword>
<evidence type="ECO:0000256" key="3">
    <source>
        <dbReference type="ARBA" id="ARBA00022679"/>
    </source>
</evidence>
<feature type="domain" description="Prenyltransferase alpha-alpha toroid" evidence="11">
    <location>
        <begin position="279"/>
        <end position="354"/>
    </location>
</feature>
<evidence type="ECO:0000256" key="6">
    <source>
        <dbReference type="ARBA" id="ARBA00022833"/>
    </source>
</evidence>
<dbReference type="PANTHER" id="PTHR11774:SF11">
    <property type="entry name" value="GERANYLGERANYL TRANSFERASE TYPE-2 SUBUNIT BETA"/>
    <property type="match status" value="1"/>
</dbReference>
<comment type="function">
    <text evidence="10">Catalyzes the transfer of a geranylgeranyl moiety from geranylgeranyl diphosphate to both cysteines of proteins with the C-terminal sequence -XXCC, -XCXC and -CCXX.</text>
</comment>
<comment type="function">
    <text evidence="8">Required for male fertility and root tip growth.</text>
</comment>
<dbReference type="InterPro" id="IPR045089">
    <property type="entry name" value="PGGT1B-like"/>
</dbReference>
<evidence type="ECO:0000256" key="2">
    <source>
        <dbReference type="ARBA" id="ARBA00022602"/>
    </source>
</evidence>
<dbReference type="Pfam" id="PF00432">
    <property type="entry name" value="Prenyltrans"/>
    <property type="match status" value="2"/>
</dbReference>
<proteinExistence type="inferred from homology"/>
<evidence type="ECO:0000313" key="13">
    <source>
        <dbReference type="Proteomes" id="UP001371456"/>
    </source>
</evidence>
<dbReference type="InterPro" id="IPR026873">
    <property type="entry name" value="Ptb1"/>
</dbReference>
<comment type="catalytic activity">
    <reaction evidence="7 10">
        <text>geranylgeranyl diphosphate + L-cysteinyl-[protein] = S-geranylgeranyl-L-cysteinyl-[protein] + diphosphate</text>
        <dbReference type="Rhea" id="RHEA:21240"/>
        <dbReference type="Rhea" id="RHEA-COMP:10131"/>
        <dbReference type="Rhea" id="RHEA-COMP:11537"/>
        <dbReference type="ChEBI" id="CHEBI:29950"/>
        <dbReference type="ChEBI" id="CHEBI:33019"/>
        <dbReference type="ChEBI" id="CHEBI:57533"/>
        <dbReference type="ChEBI" id="CHEBI:86021"/>
        <dbReference type="EC" id="2.5.1.60"/>
    </reaction>
</comment>
<protein>
    <recommendedName>
        <fullName evidence="10">Geranylgeranyl transferase type-2 subunit beta</fullName>
        <ecNumber evidence="10">2.5.1.60</ecNumber>
    </recommendedName>
</protein>
<dbReference type="EC" id="2.5.1.60" evidence="10"/>
<dbReference type="GO" id="GO:0005968">
    <property type="term" value="C:Rab-protein geranylgeranyltransferase complex"/>
    <property type="evidence" value="ECO:0007669"/>
    <property type="project" value="UniProtKB-UniRule"/>
</dbReference>
<comment type="similarity">
    <text evidence="1 10">Belongs to the protein prenyltransferase subunit beta family.</text>
</comment>
<evidence type="ECO:0000256" key="9">
    <source>
        <dbReference type="ARBA" id="ARBA00063763"/>
    </source>
</evidence>
<dbReference type="CDD" id="cd02894">
    <property type="entry name" value="GGTase-II"/>
    <property type="match status" value="1"/>
</dbReference>
<dbReference type="GO" id="GO:0046872">
    <property type="term" value="F:metal ion binding"/>
    <property type="evidence" value="ECO:0007669"/>
    <property type="project" value="UniProtKB-KW"/>
</dbReference>
<comment type="caution">
    <text evidence="12">The sequence shown here is derived from an EMBL/GenBank/DDBJ whole genome shotgun (WGS) entry which is preliminary data.</text>
</comment>
<evidence type="ECO:0000256" key="5">
    <source>
        <dbReference type="ARBA" id="ARBA00022737"/>
    </source>
</evidence>
<gene>
    <name evidence="12" type="ORF">RDI58_009137</name>
</gene>
<evidence type="ECO:0000313" key="12">
    <source>
        <dbReference type="EMBL" id="KAK6795682.1"/>
    </source>
</evidence>
<comment type="cofactor">
    <cofactor evidence="10">
        <name>Zn(2+)</name>
        <dbReference type="ChEBI" id="CHEBI:29105"/>
    </cofactor>
    <text evidence="10">Binds 1 zinc ion per subunit.</text>
</comment>
<keyword evidence="6 10" id="KW-0862">Zinc</keyword>
<dbReference type="GO" id="GO:0004663">
    <property type="term" value="F:Rab geranylgeranyltransferase activity"/>
    <property type="evidence" value="ECO:0007669"/>
    <property type="project" value="UniProtKB-UniRule"/>
</dbReference>
<keyword evidence="2 10" id="KW-0637">Prenyltransferase</keyword>
<evidence type="ECO:0000256" key="8">
    <source>
        <dbReference type="ARBA" id="ARBA00059085"/>
    </source>
</evidence>
<dbReference type="PANTHER" id="PTHR11774">
    <property type="entry name" value="GERANYLGERANYL TRANSFERASE TYPE BETA SUBUNIT"/>
    <property type="match status" value="1"/>
</dbReference>
<keyword evidence="4 10" id="KW-0479">Metal-binding</keyword>
<accession>A0AAN8U4L2</accession>
<dbReference type="EMBL" id="JBANQN010000003">
    <property type="protein sequence ID" value="KAK6795682.1"/>
    <property type="molecule type" value="Genomic_DNA"/>
</dbReference>
<dbReference type="InterPro" id="IPR008930">
    <property type="entry name" value="Terpenoid_cyclase/PrenylTrfase"/>
</dbReference>
<keyword evidence="3 10" id="KW-0808">Transferase</keyword>
<dbReference type="GO" id="GO:0048364">
    <property type="term" value="P:root development"/>
    <property type="evidence" value="ECO:0007669"/>
    <property type="project" value="UniProtKB-ARBA"/>
</dbReference>
<keyword evidence="5" id="KW-0677">Repeat</keyword>
<evidence type="ECO:0000259" key="11">
    <source>
        <dbReference type="Pfam" id="PF00432"/>
    </source>
</evidence>
<dbReference type="FunFam" id="1.50.10.20:FF:000009">
    <property type="entry name" value="Geranylgeranyl transferase type-2 subunit beta"/>
    <property type="match status" value="1"/>
</dbReference>
<name>A0AAN8U4L2_SOLBU</name>
<dbReference type="InterPro" id="IPR001330">
    <property type="entry name" value="Prenyltrans"/>
</dbReference>
<evidence type="ECO:0000256" key="10">
    <source>
        <dbReference type="RuleBase" id="RU365076"/>
    </source>
</evidence>
<dbReference type="Proteomes" id="UP001371456">
    <property type="component" value="Unassembled WGS sequence"/>
</dbReference>
<dbReference type="SUPFAM" id="SSF48239">
    <property type="entry name" value="Terpenoid cyclases/Protein prenyltransferases"/>
    <property type="match status" value="1"/>
</dbReference>
<dbReference type="GO" id="GO:0048229">
    <property type="term" value="P:gametophyte development"/>
    <property type="evidence" value="ECO:0007669"/>
    <property type="project" value="UniProtKB-ARBA"/>
</dbReference>
<evidence type="ECO:0000256" key="1">
    <source>
        <dbReference type="ARBA" id="ARBA00010497"/>
    </source>
</evidence>
<dbReference type="AlphaFoldDB" id="A0AAN8U4L2"/>